<reference evidence="6 7" key="1">
    <citation type="submission" date="2017-02" db="EMBL/GenBank/DDBJ databases">
        <title>Genomic diversity within the haloalkaliphilic genus Thioalkalivibrio.</title>
        <authorList>
            <person name="Ahn A.-C."/>
            <person name="Meier-Kolthoff J."/>
            <person name="Overmars L."/>
            <person name="Richter M."/>
            <person name="Woyke T."/>
            <person name="Sorokin D.Y."/>
            <person name="Muyzer G."/>
        </authorList>
    </citation>
    <scope>NUCLEOTIDE SEQUENCE [LARGE SCALE GENOMIC DNA]</scope>
    <source>
        <strain evidence="6 7">ALJD</strain>
    </source>
</reference>
<organism evidence="6 7">
    <name type="scientific">Thioalkalivibrio denitrificans</name>
    <dbReference type="NCBI Taxonomy" id="108003"/>
    <lineage>
        <taxon>Bacteria</taxon>
        <taxon>Pseudomonadati</taxon>
        <taxon>Pseudomonadota</taxon>
        <taxon>Gammaproteobacteria</taxon>
        <taxon>Chromatiales</taxon>
        <taxon>Ectothiorhodospiraceae</taxon>
        <taxon>Thioalkalivibrio</taxon>
    </lineage>
</organism>
<dbReference type="SUPFAM" id="SSF55068">
    <property type="entry name" value="Peptide methionine sulfoxide reductase"/>
    <property type="match status" value="1"/>
</dbReference>
<evidence type="ECO:0000313" key="7">
    <source>
        <dbReference type="Proteomes" id="UP000189462"/>
    </source>
</evidence>
<comment type="similarity">
    <text evidence="4">Belongs to the MsrA Met sulfoxide reductase family.</text>
</comment>
<dbReference type="RefSeq" id="WP_077278393.1">
    <property type="nucleotide sequence ID" value="NZ_MVBK01000038.1"/>
</dbReference>
<dbReference type="AlphaFoldDB" id="A0A1V3NK32"/>
<dbReference type="Gene3D" id="3.30.1060.10">
    <property type="entry name" value="Peptide methionine sulphoxide reductase MsrA"/>
    <property type="match status" value="1"/>
</dbReference>
<feature type="active site" evidence="4">
    <location>
        <position position="35"/>
    </location>
</feature>
<evidence type="ECO:0000256" key="1">
    <source>
        <dbReference type="ARBA" id="ARBA00023002"/>
    </source>
</evidence>
<dbReference type="STRING" id="108003.B1C78_06795"/>
<dbReference type="PANTHER" id="PTHR43774:SF1">
    <property type="entry name" value="PEPTIDE METHIONINE SULFOXIDE REDUCTASE MSRA 2"/>
    <property type="match status" value="1"/>
</dbReference>
<dbReference type="InterPro" id="IPR002569">
    <property type="entry name" value="Met_Sox_Rdtase_MsrA_dom"/>
</dbReference>
<evidence type="ECO:0000256" key="4">
    <source>
        <dbReference type="HAMAP-Rule" id="MF_01401"/>
    </source>
</evidence>
<dbReference type="EC" id="1.8.4.11" evidence="4"/>
<dbReference type="GO" id="GO:0033744">
    <property type="term" value="F:L-methionine:thioredoxin-disulfide S-oxidoreductase activity"/>
    <property type="evidence" value="ECO:0007669"/>
    <property type="project" value="RHEA"/>
</dbReference>
<dbReference type="Pfam" id="PF01625">
    <property type="entry name" value="PMSR"/>
    <property type="match status" value="1"/>
</dbReference>
<keyword evidence="1 4" id="KW-0560">Oxidoreductase</keyword>
<keyword evidence="7" id="KW-1185">Reference proteome</keyword>
<accession>A0A1V3NK32</accession>
<dbReference type="InterPro" id="IPR036509">
    <property type="entry name" value="Met_Sox_Rdtase_MsrA_sf"/>
</dbReference>
<comment type="caution">
    <text evidence="6">The sequence shown here is derived from an EMBL/GenBank/DDBJ whole genome shotgun (WGS) entry which is preliminary data.</text>
</comment>
<dbReference type="PANTHER" id="PTHR43774">
    <property type="entry name" value="PEPTIDE METHIONINE SULFOXIDE REDUCTASE"/>
    <property type="match status" value="1"/>
</dbReference>
<feature type="domain" description="Peptide methionine sulphoxide reductase MsrA" evidence="5">
    <location>
        <begin position="29"/>
        <end position="179"/>
    </location>
</feature>
<dbReference type="Proteomes" id="UP000189462">
    <property type="component" value="Unassembled WGS sequence"/>
</dbReference>
<dbReference type="OrthoDB" id="4174719at2"/>
<dbReference type="NCBIfam" id="TIGR00401">
    <property type="entry name" value="msrA"/>
    <property type="match status" value="1"/>
</dbReference>
<sequence length="204" mass="23118">MQRVSIWLIAVLLCVPLTLAGEDRELARATFAGGCFWCMEPPYDRLEGVVETISGFSGGHVSNPSYEAVVAGGTGHLEVVQVVFDPAVVSYETLLYVFWRNIDPFQADGQFCDRGSMYRSAIFVHDEEQRRLAEASLEGVREKGLSERPIDTRILAFEAFYPAEDYHQAYYQKNPLRYRYYRWACGRDERLEELWGPEAGGSPG</sequence>
<comment type="catalytic activity">
    <reaction evidence="2 4">
        <text>L-methionyl-[protein] + [thioredoxin]-disulfide + H2O = L-methionyl-(S)-S-oxide-[protein] + [thioredoxin]-dithiol</text>
        <dbReference type="Rhea" id="RHEA:14217"/>
        <dbReference type="Rhea" id="RHEA-COMP:10698"/>
        <dbReference type="Rhea" id="RHEA-COMP:10700"/>
        <dbReference type="Rhea" id="RHEA-COMP:12313"/>
        <dbReference type="Rhea" id="RHEA-COMP:12315"/>
        <dbReference type="ChEBI" id="CHEBI:15377"/>
        <dbReference type="ChEBI" id="CHEBI:16044"/>
        <dbReference type="ChEBI" id="CHEBI:29950"/>
        <dbReference type="ChEBI" id="CHEBI:44120"/>
        <dbReference type="ChEBI" id="CHEBI:50058"/>
        <dbReference type="EC" id="1.8.4.11"/>
    </reaction>
</comment>
<dbReference type="GO" id="GO:0008113">
    <property type="term" value="F:peptide-methionine (S)-S-oxide reductase activity"/>
    <property type="evidence" value="ECO:0007669"/>
    <property type="project" value="UniProtKB-UniRule"/>
</dbReference>
<dbReference type="EMBL" id="MVBK01000038">
    <property type="protein sequence ID" value="OOG25415.1"/>
    <property type="molecule type" value="Genomic_DNA"/>
</dbReference>
<gene>
    <name evidence="4" type="primary">msrA</name>
    <name evidence="6" type="ORF">B1C78_06795</name>
</gene>
<proteinExistence type="inferred from homology"/>
<comment type="catalytic activity">
    <reaction evidence="3 4">
        <text>[thioredoxin]-disulfide + L-methionine + H2O = L-methionine (S)-S-oxide + [thioredoxin]-dithiol</text>
        <dbReference type="Rhea" id="RHEA:19993"/>
        <dbReference type="Rhea" id="RHEA-COMP:10698"/>
        <dbReference type="Rhea" id="RHEA-COMP:10700"/>
        <dbReference type="ChEBI" id="CHEBI:15377"/>
        <dbReference type="ChEBI" id="CHEBI:29950"/>
        <dbReference type="ChEBI" id="CHEBI:50058"/>
        <dbReference type="ChEBI" id="CHEBI:57844"/>
        <dbReference type="ChEBI" id="CHEBI:58772"/>
        <dbReference type="EC" id="1.8.4.11"/>
    </reaction>
</comment>
<evidence type="ECO:0000259" key="5">
    <source>
        <dbReference type="Pfam" id="PF01625"/>
    </source>
</evidence>
<evidence type="ECO:0000256" key="2">
    <source>
        <dbReference type="ARBA" id="ARBA00047806"/>
    </source>
</evidence>
<comment type="function">
    <text evidence="4">Has an important function as a repair enzyme for proteins that have been inactivated by oxidation. Catalyzes the reversible oxidation-reduction of methionine sulfoxide in proteins to methionine.</text>
</comment>
<name>A0A1V3NK32_9GAMM</name>
<protein>
    <recommendedName>
        <fullName evidence="4">Peptide methionine sulfoxide reductase MsrA</fullName>
        <shortName evidence="4">Protein-methionine-S-oxide reductase</shortName>
        <ecNumber evidence="4">1.8.4.11</ecNumber>
    </recommendedName>
    <alternativeName>
        <fullName evidence="4">Peptide-methionine (S)-S-oxide reductase</fullName>
        <shortName evidence="4">Peptide Met(O) reductase</shortName>
    </alternativeName>
</protein>
<evidence type="ECO:0000256" key="3">
    <source>
        <dbReference type="ARBA" id="ARBA00048782"/>
    </source>
</evidence>
<dbReference type="HAMAP" id="MF_01401">
    <property type="entry name" value="MsrA"/>
    <property type="match status" value="1"/>
</dbReference>
<evidence type="ECO:0000313" key="6">
    <source>
        <dbReference type="EMBL" id="OOG25415.1"/>
    </source>
</evidence>